<keyword evidence="2 5" id="KW-0238">DNA-binding</keyword>
<dbReference type="EMBL" id="BAABCN010000008">
    <property type="protein sequence ID" value="GAA3884074.1"/>
    <property type="molecule type" value="Genomic_DNA"/>
</dbReference>
<comment type="caution">
    <text evidence="5">The sequence shown here is derived from an EMBL/GenBank/DDBJ whole genome shotgun (WGS) entry which is preliminary data.</text>
</comment>
<name>A0ABP7KRB5_9MICO</name>
<dbReference type="PANTHER" id="PTHR30146:SF109">
    <property type="entry name" value="HTH-TYPE TRANSCRIPTIONAL REGULATOR GALS"/>
    <property type="match status" value="1"/>
</dbReference>
<dbReference type="GO" id="GO:0003677">
    <property type="term" value="F:DNA binding"/>
    <property type="evidence" value="ECO:0007669"/>
    <property type="project" value="UniProtKB-KW"/>
</dbReference>
<evidence type="ECO:0000256" key="1">
    <source>
        <dbReference type="ARBA" id="ARBA00023015"/>
    </source>
</evidence>
<reference evidence="6" key="1">
    <citation type="journal article" date="2019" name="Int. J. Syst. Evol. Microbiol.">
        <title>The Global Catalogue of Microorganisms (GCM) 10K type strain sequencing project: providing services to taxonomists for standard genome sequencing and annotation.</title>
        <authorList>
            <consortium name="The Broad Institute Genomics Platform"/>
            <consortium name="The Broad Institute Genome Sequencing Center for Infectious Disease"/>
            <person name="Wu L."/>
            <person name="Ma J."/>
        </authorList>
    </citation>
    <scope>NUCLEOTIDE SEQUENCE [LARGE SCALE GENOMIC DNA]</scope>
    <source>
        <strain evidence="6">JCM 17021</strain>
    </source>
</reference>
<evidence type="ECO:0000256" key="2">
    <source>
        <dbReference type="ARBA" id="ARBA00023125"/>
    </source>
</evidence>
<dbReference type="SUPFAM" id="SSF53822">
    <property type="entry name" value="Periplasmic binding protein-like I"/>
    <property type="match status" value="1"/>
</dbReference>
<evidence type="ECO:0000313" key="6">
    <source>
        <dbReference type="Proteomes" id="UP001501803"/>
    </source>
</evidence>
<organism evidence="5 6">
    <name type="scientific">Leifsonia kafniensis</name>
    <dbReference type="NCBI Taxonomy" id="475957"/>
    <lineage>
        <taxon>Bacteria</taxon>
        <taxon>Bacillati</taxon>
        <taxon>Actinomycetota</taxon>
        <taxon>Actinomycetes</taxon>
        <taxon>Micrococcales</taxon>
        <taxon>Microbacteriaceae</taxon>
        <taxon>Leifsonia</taxon>
    </lineage>
</organism>
<keyword evidence="6" id="KW-1185">Reference proteome</keyword>
<dbReference type="CDD" id="cd06267">
    <property type="entry name" value="PBP1_LacI_sugar_binding-like"/>
    <property type="match status" value="1"/>
</dbReference>
<proteinExistence type="predicted"/>
<keyword evidence="1" id="KW-0805">Transcription regulation</keyword>
<dbReference type="InterPro" id="IPR046335">
    <property type="entry name" value="LacI/GalR-like_sensor"/>
</dbReference>
<dbReference type="Pfam" id="PF00356">
    <property type="entry name" value="LacI"/>
    <property type="match status" value="1"/>
</dbReference>
<dbReference type="Proteomes" id="UP001501803">
    <property type="component" value="Unassembled WGS sequence"/>
</dbReference>
<dbReference type="PROSITE" id="PS50932">
    <property type="entry name" value="HTH_LACI_2"/>
    <property type="match status" value="1"/>
</dbReference>
<dbReference type="Gene3D" id="3.40.50.2300">
    <property type="match status" value="2"/>
</dbReference>
<evidence type="ECO:0000259" key="4">
    <source>
        <dbReference type="PROSITE" id="PS50932"/>
    </source>
</evidence>
<dbReference type="Gene3D" id="1.10.260.40">
    <property type="entry name" value="lambda repressor-like DNA-binding domains"/>
    <property type="match status" value="1"/>
</dbReference>
<dbReference type="InterPro" id="IPR028082">
    <property type="entry name" value="Peripla_BP_I"/>
</dbReference>
<keyword evidence="3" id="KW-0804">Transcription</keyword>
<sequence>MDPRKLAPTLRDVATLAGVSTTIASRVLNDDPVVRVRDETRARILEAAATLGYTPHGVARSLRTSRSDAIGLIMHNLTSPMNTTVLDGVRGRCAEAGYVTLLADSEQLATDSGRLRSFLARGRLDGVILHVGHGYHDKLIADVSRHVPAVLVNSDGSGSVPTARLDDVAAGRTATEHLVALGHAAICFIGGPAEAITSLGRQRGYEEVLREAYPDARVDVISAGWTDELGEDAARQLLSRPQLPTAIVVANAVTAAGVLTVLRQAGINVPNDVSVVGIHDAWFAKHLAVSLTTVRLPLFELGAMAADLLLSTLAGKPTPMNALIVDPPPVLVVRESTAPPRPASHA</sequence>
<accession>A0ABP7KRB5</accession>
<dbReference type="SMART" id="SM00354">
    <property type="entry name" value="HTH_LACI"/>
    <property type="match status" value="1"/>
</dbReference>
<dbReference type="InterPro" id="IPR010982">
    <property type="entry name" value="Lambda_DNA-bd_dom_sf"/>
</dbReference>
<dbReference type="InterPro" id="IPR000843">
    <property type="entry name" value="HTH_LacI"/>
</dbReference>
<evidence type="ECO:0000313" key="5">
    <source>
        <dbReference type="EMBL" id="GAA3884074.1"/>
    </source>
</evidence>
<evidence type="ECO:0000256" key="3">
    <source>
        <dbReference type="ARBA" id="ARBA00023163"/>
    </source>
</evidence>
<gene>
    <name evidence="5" type="ORF">GCM10022381_27830</name>
</gene>
<dbReference type="CDD" id="cd01392">
    <property type="entry name" value="HTH_LacI"/>
    <property type="match status" value="1"/>
</dbReference>
<feature type="domain" description="HTH lacI-type" evidence="4">
    <location>
        <begin position="8"/>
        <end position="64"/>
    </location>
</feature>
<dbReference type="PANTHER" id="PTHR30146">
    <property type="entry name" value="LACI-RELATED TRANSCRIPTIONAL REPRESSOR"/>
    <property type="match status" value="1"/>
</dbReference>
<dbReference type="SUPFAM" id="SSF47413">
    <property type="entry name" value="lambda repressor-like DNA-binding domains"/>
    <property type="match status" value="1"/>
</dbReference>
<dbReference type="Pfam" id="PF13377">
    <property type="entry name" value="Peripla_BP_3"/>
    <property type="match status" value="1"/>
</dbReference>
<protein>
    <submittedName>
        <fullName evidence="5">LacI family DNA-binding transcriptional regulator</fullName>
    </submittedName>
</protein>